<dbReference type="Gene3D" id="1.10.3680.10">
    <property type="entry name" value="TerB-like"/>
    <property type="match status" value="1"/>
</dbReference>
<reference evidence="2" key="2">
    <citation type="submission" date="2020-09" db="EMBL/GenBank/DDBJ databases">
        <authorList>
            <person name="Sun Q."/>
            <person name="Kim S."/>
        </authorList>
    </citation>
    <scope>NUCLEOTIDE SEQUENCE</scope>
    <source>
        <strain evidence="2">KCTC 42249</strain>
    </source>
</reference>
<organism evidence="2 3">
    <name type="scientific">Tianweitania populi</name>
    <dbReference type="NCBI Taxonomy" id="1607949"/>
    <lineage>
        <taxon>Bacteria</taxon>
        <taxon>Pseudomonadati</taxon>
        <taxon>Pseudomonadota</taxon>
        <taxon>Alphaproteobacteria</taxon>
        <taxon>Hyphomicrobiales</taxon>
        <taxon>Phyllobacteriaceae</taxon>
        <taxon>Tianweitania</taxon>
    </lineage>
</organism>
<keyword evidence="3" id="KW-1185">Reference proteome</keyword>
<dbReference type="CDD" id="cd07313">
    <property type="entry name" value="terB_like_2"/>
    <property type="match status" value="1"/>
</dbReference>
<protein>
    <recommendedName>
        <fullName evidence="1">Co-chaperone DjlA N-terminal domain-containing protein</fullName>
    </recommendedName>
</protein>
<gene>
    <name evidence="2" type="ORF">GCM10016234_26980</name>
</gene>
<reference evidence="2" key="1">
    <citation type="journal article" date="2014" name="Int. J. Syst. Evol. Microbiol.">
        <title>Complete genome sequence of Corynebacterium casei LMG S-19264T (=DSM 44701T), isolated from a smear-ripened cheese.</title>
        <authorList>
            <consortium name="US DOE Joint Genome Institute (JGI-PGF)"/>
            <person name="Walter F."/>
            <person name="Albersmeier A."/>
            <person name="Kalinowski J."/>
            <person name="Ruckert C."/>
        </authorList>
    </citation>
    <scope>NUCLEOTIDE SEQUENCE</scope>
    <source>
        <strain evidence="2">KCTC 42249</strain>
    </source>
</reference>
<dbReference type="Proteomes" id="UP000630142">
    <property type="component" value="Unassembled WGS sequence"/>
</dbReference>
<sequence length="163" mass="18099">MFERLVSFLQGLPFGGTTEAGVTEDDPRVAATALLLHVMDADGVRSENEHSLLHQALSKRFGLEGSELDAVLAAGEEAEREAVDLYAFTSVLTRRLDEGQRARFIELMWQIVFADGEVHELEDNTVWRVAELMGVDSRTRTELRTRAGGRTPRLDALALSQTE</sequence>
<dbReference type="AlphaFoldDB" id="A0A8J3GLC1"/>
<evidence type="ECO:0000259" key="1">
    <source>
        <dbReference type="Pfam" id="PF05099"/>
    </source>
</evidence>
<dbReference type="InterPro" id="IPR029024">
    <property type="entry name" value="TerB-like"/>
</dbReference>
<dbReference type="InterPro" id="IPR007791">
    <property type="entry name" value="DjlA_N"/>
</dbReference>
<dbReference type="Pfam" id="PF05099">
    <property type="entry name" value="TerB"/>
    <property type="match status" value="1"/>
</dbReference>
<feature type="domain" description="Co-chaperone DjlA N-terminal" evidence="1">
    <location>
        <begin position="29"/>
        <end position="144"/>
    </location>
</feature>
<evidence type="ECO:0000313" key="2">
    <source>
        <dbReference type="EMBL" id="GHD17620.1"/>
    </source>
</evidence>
<evidence type="ECO:0000313" key="3">
    <source>
        <dbReference type="Proteomes" id="UP000630142"/>
    </source>
</evidence>
<dbReference type="RefSeq" id="WP_189504648.1">
    <property type="nucleotide sequence ID" value="NZ_BMZQ01000002.1"/>
</dbReference>
<dbReference type="EMBL" id="BMZQ01000002">
    <property type="protein sequence ID" value="GHD17620.1"/>
    <property type="molecule type" value="Genomic_DNA"/>
</dbReference>
<dbReference type="SUPFAM" id="SSF158682">
    <property type="entry name" value="TerB-like"/>
    <property type="match status" value="1"/>
</dbReference>
<accession>A0A8J3GLC1</accession>
<name>A0A8J3GLC1_9HYPH</name>
<comment type="caution">
    <text evidence="2">The sequence shown here is derived from an EMBL/GenBank/DDBJ whole genome shotgun (WGS) entry which is preliminary data.</text>
</comment>
<proteinExistence type="predicted"/>